<dbReference type="Pfam" id="PF11271">
    <property type="entry name" value="PorA"/>
    <property type="match status" value="1"/>
</dbReference>
<evidence type="ECO:0000256" key="1">
    <source>
        <dbReference type="SAM" id="Phobius"/>
    </source>
</evidence>
<protein>
    <submittedName>
        <fullName evidence="2">DUF3068 domain-containing protein</fullName>
    </submittedName>
</protein>
<dbReference type="EMBL" id="BAABKM010000005">
    <property type="protein sequence ID" value="GAA4720801.1"/>
    <property type="molecule type" value="Genomic_DNA"/>
</dbReference>
<feature type="transmembrane region" description="Helical" evidence="1">
    <location>
        <begin position="263"/>
        <end position="284"/>
    </location>
</feature>
<organism evidence="2 3">
    <name type="scientific">Nocardioides conyzicola</name>
    <dbReference type="NCBI Taxonomy" id="1651781"/>
    <lineage>
        <taxon>Bacteria</taxon>
        <taxon>Bacillati</taxon>
        <taxon>Actinomycetota</taxon>
        <taxon>Actinomycetes</taxon>
        <taxon>Propionibacteriales</taxon>
        <taxon>Nocardioidaceae</taxon>
        <taxon>Nocardioides</taxon>
    </lineage>
</organism>
<dbReference type="Proteomes" id="UP001499974">
    <property type="component" value="Unassembled WGS sequence"/>
</dbReference>
<proteinExistence type="predicted"/>
<evidence type="ECO:0000313" key="2">
    <source>
        <dbReference type="EMBL" id="GAA4720801.1"/>
    </source>
</evidence>
<sequence>MRKTLAIILIFVGMFLVVIGILAQFYAPDRLEKTPLDVHNVTHLSGTAELGGESVPIKITSTTVTDSDKSTDNVVVWNNASCVVKDEDDVPDCVSTDDPGNRLISASTDQFATDRVNGLAVADATKYLGADATPHVGLVNKWPFNAQKKTYPYWDDTVGAAVDAVYQSTKDLDGIEVYVYKLTVDKAPASIAEGIDGLYSANTEFWVEPRTGDILNQIEDQVRTTTDGSPVLSIQAEFTDKQQKDSIASSHDNLSKLDLLEKWVPLVGYIAGALCLIAGILLTLSTRRRDEGSSNGTREKAAVA</sequence>
<name>A0ABP8Y4Q5_9ACTN</name>
<keyword evidence="1" id="KW-0472">Membrane</keyword>
<evidence type="ECO:0000313" key="3">
    <source>
        <dbReference type="Proteomes" id="UP001499974"/>
    </source>
</evidence>
<accession>A0ABP8Y4Q5</accession>
<keyword evidence="1" id="KW-0812">Transmembrane</keyword>
<reference evidence="3" key="1">
    <citation type="journal article" date="2019" name="Int. J. Syst. Evol. Microbiol.">
        <title>The Global Catalogue of Microorganisms (GCM) 10K type strain sequencing project: providing services to taxonomists for standard genome sequencing and annotation.</title>
        <authorList>
            <consortium name="The Broad Institute Genomics Platform"/>
            <consortium name="The Broad Institute Genome Sequencing Center for Infectious Disease"/>
            <person name="Wu L."/>
            <person name="Ma J."/>
        </authorList>
    </citation>
    <scope>NUCLEOTIDE SEQUENCE [LARGE SCALE GENOMIC DNA]</scope>
    <source>
        <strain evidence="3">JCM 18531</strain>
    </source>
</reference>
<comment type="caution">
    <text evidence="2">The sequence shown here is derived from an EMBL/GenBank/DDBJ whole genome shotgun (WGS) entry which is preliminary data.</text>
</comment>
<gene>
    <name evidence="2" type="ORF">GCM10023349_46260</name>
</gene>
<keyword evidence="1" id="KW-1133">Transmembrane helix</keyword>
<feature type="transmembrane region" description="Helical" evidence="1">
    <location>
        <begin position="7"/>
        <end position="27"/>
    </location>
</feature>
<dbReference type="InterPro" id="IPR021424">
    <property type="entry name" value="PorA"/>
</dbReference>
<keyword evidence="3" id="KW-1185">Reference proteome</keyword>